<feature type="transmembrane region" description="Helical" evidence="7">
    <location>
        <begin position="225"/>
        <end position="249"/>
    </location>
</feature>
<dbReference type="Pfam" id="PF20684">
    <property type="entry name" value="Fung_rhodopsin"/>
    <property type="match status" value="1"/>
</dbReference>
<dbReference type="GO" id="GO:0016020">
    <property type="term" value="C:membrane"/>
    <property type="evidence" value="ECO:0007669"/>
    <property type="project" value="UniProtKB-SubCell"/>
</dbReference>
<accession>S7ZK95</accession>
<sequence>MKLPPPAIMASWPKPNYINPESRGHGVAYVNAIFTALAFAVVMLRMYTRAWITYSVGTDDWLIFAALIFTIGMVAVTTLATENWGWNRHVWDVPPPWLSTVQKLNIAFQILYSQATSLTKISILWFCRRLLGAGKKGGMQWYNWTFLLAMFVAGMANVLFTITSIFQCAPIKAYWTVGPKFKHHCLNEGNVLFAASVINLFTDFMTTAVPMPLIWRLKLPIRQRLAVMSIFGLGVLVTVAGSVRTAFVWQSMVVGYDRTWLSWPILIAASAEINIGLICACAPALRPLVIHWFPQLDSSHGNSSYAGNQPSGSSKPWLSTGRSQKSHPMPDVDELPSANVGYEDDRDGIMRTVELEAWSESRPKHGQLMGHSYEIHPTDRSQSPSSLEMKEEITVFSSASSDKSSRALAREEAHRVHGWS</sequence>
<feature type="transmembrane region" description="Helical" evidence="7">
    <location>
        <begin position="27"/>
        <end position="48"/>
    </location>
</feature>
<feature type="region of interest" description="Disordered" evidence="6">
    <location>
        <begin position="361"/>
        <end position="420"/>
    </location>
</feature>
<gene>
    <name evidence="9" type="ORF">PDE_06009</name>
</gene>
<feature type="region of interest" description="Disordered" evidence="6">
    <location>
        <begin position="303"/>
        <end position="343"/>
    </location>
</feature>
<evidence type="ECO:0000313" key="9">
    <source>
        <dbReference type="EMBL" id="EPS31055.1"/>
    </source>
</evidence>
<dbReference type="HOGENOM" id="CLU_028200_25_4_1"/>
<dbReference type="OrthoDB" id="5401779at2759"/>
<evidence type="ECO:0000313" key="10">
    <source>
        <dbReference type="Proteomes" id="UP000019376"/>
    </source>
</evidence>
<dbReference type="Proteomes" id="UP000019376">
    <property type="component" value="Unassembled WGS sequence"/>
</dbReference>
<feature type="transmembrane region" description="Helical" evidence="7">
    <location>
        <begin position="261"/>
        <end position="285"/>
    </location>
</feature>
<organism evidence="9 10">
    <name type="scientific">Penicillium oxalicum (strain 114-2 / CGMCC 5302)</name>
    <name type="common">Penicillium decumbens</name>
    <dbReference type="NCBI Taxonomy" id="933388"/>
    <lineage>
        <taxon>Eukaryota</taxon>
        <taxon>Fungi</taxon>
        <taxon>Dikarya</taxon>
        <taxon>Ascomycota</taxon>
        <taxon>Pezizomycotina</taxon>
        <taxon>Eurotiomycetes</taxon>
        <taxon>Eurotiomycetidae</taxon>
        <taxon>Eurotiales</taxon>
        <taxon>Aspergillaceae</taxon>
        <taxon>Penicillium</taxon>
    </lineage>
</organism>
<feature type="transmembrane region" description="Helical" evidence="7">
    <location>
        <begin position="60"/>
        <end position="86"/>
    </location>
</feature>
<evidence type="ECO:0000256" key="3">
    <source>
        <dbReference type="ARBA" id="ARBA00022989"/>
    </source>
</evidence>
<dbReference type="STRING" id="933388.S7ZK95"/>
<feature type="transmembrane region" description="Helical" evidence="7">
    <location>
        <begin position="146"/>
        <end position="166"/>
    </location>
</feature>
<dbReference type="PANTHER" id="PTHR33048">
    <property type="entry name" value="PTH11-LIKE INTEGRAL MEMBRANE PROTEIN (AFU_ORTHOLOGUE AFUA_5G11245)"/>
    <property type="match status" value="1"/>
</dbReference>
<dbReference type="EMBL" id="KB644412">
    <property type="protein sequence ID" value="EPS31055.1"/>
    <property type="molecule type" value="Genomic_DNA"/>
</dbReference>
<dbReference type="AlphaFoldDB" id="S7ZK95"/>
<dbReference type="InterPro" id="IPR052337">
    <property type="entry name" value="SAT4-like"/>
</dbReference>
<comment type="subcellular location">
    <subcellularLocation>
        <location evidence="1">Membrane</location>
        <topology evidence="1">Multi-pass membrane protein</topology>
    </subcellularLocation>
</comment>
<protein>
    <recommendedName>
        <fullName evidence="8">Rhodopsin domain-containing protein</fullName>
    </recommendedName>
</protein>
<feature type="compositionally biased region" description="Basic and acidic residues" evidence="6">
    <location>
        <begin position="403"/>
        <end position="420"/>
    </location>
</feature>
<keyword evidence="4 7" id="KW-0472">Membrane</keyword>
<dbReference type="eggNOG" id="ENOG502SMK9">
    <property type="taxonomic scope" value="Eukaryota"/>
</dbReference>
<keyword evidence="3 7" id="KW-1133">Transmembrane helix</keyword>
<feature type="compositionally biased region" description="Polar residues" evidence="6">
    <location>
        <begin position="303"/>
        <end position="323"/>
    </location>
</feature>
<feature type="transmembrane region" description="Helical" evidence="7">
    <location>
        <begin position="106"/>
        <end position="126"/>
    </location>
</feature>
<evidence type="ECO:0000259" key="8">
    <source>
        <dbReference type="Pfam" id="PF20684"/>
    </source>
</evidence>
<proteinExistence type="inferred from homology"/>
<evidence type="ECO:0000256" key="5">
    <source>
        <dbReference type="ARBA" id="ARBA00038359"/>
    </source>
</evidence>
<dbReference type="InterPro" id="IPR049326">
    <property type="entry name" value="Rhodopsin_dom_fungi"/>
</dbReference>
<evidence type="ECO:0000256" key="7">
    <source>
        <dbReference type="SAM" id="Phobius"/>
    </source>
</evidence>
<evidence type="ECO:0000256" key="6">
    <source>
        <dbReference type="SAM" id="MobiDB-lite"/>
    </source>
</evidence>
<dbReference type="PhylomeDB" id="S7ZK95"/>
<evidence type="ECO:0000256" key="1">
    <source>
        <dbReference type="ARBA" id="ARBA00004141"/>
    </source>
</evidence>
<evidence type="ECO:0000256" key="4">
    <source>
        <dbReference type="ARBA" id="ARBA00023136"/>
    </source>
</evidence>
<name>S7ZK95_PENO1</name>
<evidence type="ECO:0000256" key="2">
    <source>
        <dbReference type="ARBA" id="ARBA00022692"/>
    </source>
</evidence>
<dbReference type="PANTHER" id="PTHR33048:SF129">
    <property type="entry name" value="INTEGRAL MEMBRANE PROTEIN-RELATED"/>
    <property type="match status" value="1"/>
</dbReference>
<keyword evidence="10" id="KW-1185">Reference proteome</keyword>
<keyword evidence="2 7" id="KW-0812">Transmembrane</keyword>
<reference evidence="9 10" key="1">
    <citation type="journal article" date="2013" name="PLoS ONE">
        <title>Genomic and secretomic analyses reveal unique features of the lignocellulolytic enzyme system of Penicillium decumbens.</title>
        <authorList>
            <person name="Liu G."/>
            <person name="Zhang L."/>
            <person name="Wei X."/>
            <person name="Zou G."/>
            <person name="Qin Y."/>
            <person name="Ma L."/>
            <person name="Li J."/>
            <person name="Zheng H."/>
            <person name="Wang S."/>
            <person name="Wang C."/>
            <person name="Xun L."/>
            <person name="Zhao G.-P."/>
            <person name="Zhou Z."/>
            <person name="Qu Y."/>
        </authorList>
    </citation>
    <scope>NUCLEOTIDE SEQUENCE [LARGE SCALE GENOMIC DNA]</scope>
    <source>
        <strain evidence="10">114-2 / CGMCC 5302</strain>
    </source>
</reference>
<feature type="domain" description="Rhodopsin" evidence="8">
    <location>
        <begin position="44"/>
        <end position="289"/>
    </location>
</feature>
<feature type="transmembrane region" description="Helical" evidence="7">
    <location>
        <begin position="191"/>
        <end position="213"/>
    </location>
</feature>
<comment type="similarity">
    <text evidence="5">Belongs to the SAT4 family.</text>
</comment>